<evidence type="ECO:0000256" key="1">
    <source>
        <dbReference type="SAM" id="MobiDB-lite"/>
    </source>
</evidence>
<dbReference type="Proteomes" id="UP000825935">
    <property type="component" value="Chromosome 20"/>
</dbReference>
<protein>
    <submittedName>
        <fullName evidence="2">Uncharacterized protein</fullName>
    </submittedName>
</protein>
<feature type="region of interest" description="Disordered" evidence="1">
    <location>
        <begin position="97"/>
        <end position="215"/>
    </location>
</feature>
<feature type="compositionally biased region" description="Polar residues" evidence="1">
    <location>
        <begin position="193"/>
        <end position="204"/>
    </location>
</feature>
<feature type="compositionally biased region" description="Low complexity" evidence="1">
    <location>
        <begin position="12"/>
        <end position="31"/>
    </location>
</feature>
<gene>
    <name evidence="2" type="ORF">KP509_20G034800</name>
</gene>
<accession>A0A8T2SG48</accession>
<evidence type="ECO:0000313" key="3">
    <source>
        <dbReference type="Proteomes" id="UP000825935"/>
    </source>
</evidence>
<sequence>MGGLAMDPADVSSNSPTSPSPTSTTLLTSSPIRIRDSVSRPRRSLLTVHFSEFEGKVLKSQSISSADGVPQAECPVLGDGFSMSLPSSRISAFLDDQEEGLEPTTPPSTTVSFSAPMAPRKTLKQRPAPRGKHRPRRLHFGEDDSTAVNGGGGAVQGPPERTNSNTSPERRSLNKFRRTVSGELANTHKNRSDLASPSDSFTNEASRRIRMRDLR</sequence>
<keyword evidence="3" id="KW-1185">Reference proteome</keyword>
<evidence type="ECO:0000313" key="2">
    <source>
        <dbReference type="EMBL" id="KAH7331462.1"/>
    </source>
</evidence>
<dbReference type="AlphaFoldDB" id="A0A8T2SG48"/>
<comment type="caution">
    <text evidence="2">The sequence shown here is derived from an EMBL/GenBank/DDBJ whole genome shotgun (WGS) entry which is preliminary data.</text>
</comment>
<feature type="compositionally biased region" description="Basic and acidic residues" evidence="1">
    <location>
        <begin position="205"/>
        <end position="215"/>
    </location>
</feature>
<feature type="compositionally biased region" description="Basic residues" evidence="1">
    <location>
        <begin position="121"/>
        <end position="138"/>
    </location>
</feature>
<name>A0A8T2SG48_CERRI</name>
<dbReference type="OrthoDB" id="10479538at2759"/>
<dbReference type="EMBL" id="CM035425">
    <property type="protein sequence ID" value="KAH7331462.1"/>
    <property type="molecule type" value="Genomic_DNA"/>
</dbReference>
<organism evidence="2 3">
    <name type="scientific">Ceratopteris richardii</name>
    <name type="common">Triangle waterfern</name>
    <dbReference type="NCBI Taxonomy" id="49495"/>
    <lineage>
        <taxon>Eukaryota</taxon>
        <taxon>Viridiplantae</taxon>
        <taxon>Streptophyta</taxon>
        <taxon>Embryophyta</taxon>
        <taxon>Tracheophyta</taxon>
        <taxon>Polypodiopsida</taxon>
        <taxon>Polypodiidae</taxon>
        <taxon>Polypodiales</taxon>
        <taxon>Pteridineae</taxon>
        <taxon>Pteridaceae</taxon>
        <taxon>Parkerioideae</taxon>
        <taxon>Ceratopteris</taxon>
    </lineage>
</organism>
<proteinExistence type="predicted"/>
<feature type="region of interest" description="Disordered" evidence="1">
    <location>
        <begin position="1"/>
        <end position="35"/>
    </location>
</feature>
<feature type="compositionally biased region" description="Low complexity" evidence="1">
    <location>
        <begin position="107"/>
        <end position="116"/>
    </location>
</feature>
<reference evidence="2" key="1">
    <citation type="submission" date="2021-08" db="EMBL/GenBank/DDBJ databases">
        <title>WGS assembly of Ceratopteris richardii.</title>
        <authorList>
            <person name="Marchant D.B."/>
            <person name="Chen G."/>
            <person name="Jenkins J."/>
            <person name="Shu S."/>
            <person name="Leebens-Mack J."/>
            <person name="Grimwood J."/>
            <person name="Schmutz J."/>
            <person name="Soltis P."/>
            <person name="Soltis D."/>
            <person name="Chen Z.-H."/>
        </authorList>
    </citation>
    <scope>NUCLEOTIDE SEQUENCE</scope>
    <source>
        <strain evidence="2">Whitten #5841</strain>
        <tissue evidence="2">Leaf</tissue>
    </source>
</reference>